<organism evidence="2 3">
    <name type="scientific">Leuconostoc gasicomitatum</name>
    <dbReference type="NCBI Taxonomy" id="115778"/>
    <lineage>
        <taxon>Bacteria</taxon>
        <taxon>Bacillati</taxon>
        <taxon>Bacillota</taxon>
        <taxon>Bacilli</taxon>
        <taxon>Lactobacillales</taxon>
        <taxon>Lactobacillaceae</taxon>
        <taxon>Leuconostoc</taxon>
        <taxon>Leuconostoc gelidum group</taxon>
    </lineage>
</organism>
<sequence length="42" mass="5054">MAQLFDFFIVIFILFSSIFYMIYIDSNRKTLLCQIFLAILIK</sequence>
<evidence type="ECO:0000313" key="2">
    <source>
        <dbReference type="EMBL" id="CUW17430.1"/>
    </source>
</evidence>
<name>A0ABP2BAD0_9LACO</name>
<evidence type="ECO:0000313" key="3">
    <source>
        <dbReference type="Proteomes" id="UP000199271"/>
    </source>
</evidence>
<keyword evidence="3" id="KW-1185">Reference proteome</keyword>
<dbReference type="EMBL" id="FBSY01000017">
    <property type="protein sequence ID" value="CUW17430.1"/>
    <property type="molecule type" value="Genomic_DNA"/>
</dbReference>
<dbReference type="Proteomes" id="UP000199271">
    <property type="component" value="Unassembled WGS sequence"/>
</dbReference>
<keyword evidence="1" id="KW-0812">Transmembrane</keyword>
<comment type="caution">
    <text evidence="2">The sequence shown here is derived from an EMBL/GenBank/DDBJ whole genome shotgun (WGS) entry which is preliminary data.</text>
</comment>
<reference evidence="2 3" key="1">
    <citation type="submission" date="2015-12" db="EMBL/GenBank/DDBJ databases">
        <authorList>
            <person name="Andreevskaya M."/>
        </authorList>
    </citation>
    <scope>NUCLEOTIDE SEQUENCE [LARGE SCALE GENOMIC DNA]</scope>
    <source>
        <strain evidence="2 3">C122c</strain>
    </source>
</reference>
<feature type="transmembrane region" description="Helical" evidence="1">
    <location>
        <begin position="6"/>
        <end position="24"/>
    </location>
</feature>
<keyword evidence="1" id="KW-0472">Membrane</keyword>
<evidence type="ECO:0000256" key="1">
    <source>
        <dbReference type="SAM" id="Phobius"/>
    </source>
</evidence>
<gene>
    <name evidence="2" type="ORF">C122C_1626</name>
</gene>
<keyword evidence="1" id="KW-1133">Transmembrane helix</keyword>
<protein>
    <submittedName>
        <fullName evidence="2">Uncharacterized protein</fullName>
    </submittedName>
</protein>
<proteinExistence type="predicted"/>
<accession>A0ABP2BAD0</accession>